<sequence length="1220" mass="137188">PQSKSFLIRDFVDSVSDNLDYNHLDKDSYLEVIQSSLSDLSSYRLNLQDSRSKLDRSVKYAEKQHIQRTQELGRNFEAVGNSFLELESSISQVGNTTVGIGEQLQLISDERTRAVAARDLIQHYNTLSRGNTSKLDTLRKSGGKDNRFNCAIILRRLSALAAVVDAPNAQKTHDTIDKYCEKFEKDMLKLFDKSYRKGDPKMMAHCAQTLLAFNGGASCMQVYVNQHDFFISKDRIGGTSTSKHSKEVDSSMWSTISNPDAQAPTEELSLTALANEIRNTVEQEAQIIQAVFPNPAVVMQVFLQRVFAQSIQTKIEDLLEQSKSISNFAFLRMLHITRMTISGLVDDLKKYDTLSSMKPMGSALVAPGTFSGPSGVSMMLDQALDELFVPYMEGERYISLECQSLTELYAGFLSTFTVYHNSVHGLKSTSVLDRMVSQLSESSAASSSAAALLKLSGKSEDASKELNEDDGKISLDVAERMLRWNAESVGRCIDLTPTNNLSKNVFKLLQTLADSIGGSYVETAIDSTIYKIESSKHEAPFECLEICAPADLITQLWQRYAATTIIPLTNNGAIGMKRDLAVFANNTITRLESKLNEILQKLMDVAINYLNSCLQKQRKGDFRPKDDDTSFARINTEPCLLCCEALSTAREHAVRSLSGSNLDKFLIELGVAFHGLLLDHLKKFSVNPTGGLMLTKDIALYQETISNFNQAILKPRFEMLRQLGNLFIVRPEVLRAYMRDDVHLSKLDPAMLRPYLAQRSDYTIALAKYLDKELGITTTSSFVNGGNLYKAAWASLNNPSSSSLTATNAAMDEKVAERRPSPPKTHLQRPKLTSDGRKRPGTAIGGLFEQLDTLNMGLGLKTDDDHDSKEKADVGQKRIPAYLNLQSNNNNTNDLDGGRDCANIDKRCRDDVVWTVINHQFCSYKVKTTTQNFCRNEYNVTGLCNRQSCPLANSRYATVREHEGVIYLYIKTPERAHTPKHMWEKIKLSSNYTKALEQIDSNLLYWPNFTTHKCKQRITKITQYLIKLRKLKSRHEPKLVGIKKKIDRREATREEKALSAAKLERSIEAELINRLKSKAYGDAPLNVNEDVWRKVLEADKNVENEEELLDDESEDDDIDSEDEREFVEASDIESDLEDMEDGVAGVGSEEDSEESEESSESEADDDGEQGGDDDENEDRKKRKRKGDGKQKKDNKRRGKHVEVEYEDEVEPMTKEAIMDW</sequence>
<dbReference type="PANTHER" id="PTHR12100:SF0">
    <property type="entry name" value="EXOCYST COMPLEX COMPONENT 5"/>
    <property type="match status" value="1"/>
</dbReference>
<dbReference type="InterPro" id="IPR006958">
    <property type="entry name" value="Mak16"/>
</dbReference>
<evidence type="ECO:0000256" key="5">
    <source>
        <dbReference type="ARBA" id="ARBA00022483"/>
    </source>
</evidence>
<dbReference type="Pfam" id="PF01778">
    <property type="entry name" value="Ribosomal_L28e"/>
    <property type="match status" value="1"/>
</dbReference>
<dbReference type="GO" id="GO:0030684">
    <property type="term" value="C:preribosome"/>
    <property type="evidence" value="ECO:0007669"/>
    <property type="project" value="UniProtKB-ARBA"/>
</dbReference>
<dbReference type="GO" id="GO:0006893">
    <property type="term" value="P:Golgi to plasma membrane transport"/>
    <property type="evidence" value="ECO:0007669"/>
    <property type="project" value="TreeGrafter"/>
</dbReference>
<dbReference type="GO" id="GO:0005634">
    <property type="term" value="C:nucleus"/>
    <property type="evidence" value="ECO:0007669"/>
    <property type="project" value="UniProtKB-SubCell"/>
</dbReference>
<feature type="domain" description="Ribosomal eL28/Mak16" evidence="9">
    <location>
        <begin position="912"/>
        <end position="1024"/>
    </location>
</feature>
<protein>
    <submittedName>
        <fullName evidence="12">Uncharacterized protein</fullName>
    </submittedName>
</protein>
<feature type="region of interest" description="Disordered" evidence="8">
    <location>
        <begin position="809"/>
        <end position="841"/>
    </location>
</feature>
<dbReference type="EMBL" id="SPNW01000104">
    <property type="protein sequence ID" value="TIA85596.1"/>
    <property type="molecule type" value="Genomic_DNA"/>
</dbReference>
<dbReference type="PANTHER" id="PTHR12100">
    <property type="entry name" value="SEC10"/>
    <property type="match status" value="1"/>
</dbReference>
<dbReference type="Pfam" id="PF20667">
    <property type="entry name" value="Sec10_N"/>
    <property type="match status" value="1"/>
</dbReference>
<gene>
    <name evidence="12" type="ORF">E3P99_03947</name>
</gene>
<dbReference type="InterPro" id="IPR048627">
    <property type="entry name" value="Sec10_HB"/>
</dbReference>
<feature type="domain" description="Exocyst complex component Sec10-like alpha-helical bundle" evidence="10">
    <location>
        <begin position="149"/>
        <end position="765"/>
    </location>
</feature>
<dbReference type="InterPro" id="IPR029004">
    <property type="entry name" value="Ribosomal_eL28/Mak16"/>
</dbReference>
<keyword evidence="7" id="KW-0539">Nucleus</keyword>
<evidence type="ECO:0000256" key="4">
    <source>
        <dbReference type="ARBA" id="ARBA00022448"/>
    </source>
</evidence>
<evidence type="ECO:0000259" key="9">
    <source>
        <dbReference type="Pfam" id="PF01778"/>
    </source>
</evidence>
<feature type="non-terminal residue" evidence="12">
    <location>
        <position position="1"/>
    </location>
</feature>
<evidence type="ECO:0000256" key="2">
    <source>
        <dbReference type="ARBA" id="ARBA00005514"/>
    </source>
</evidence>
<evidence type="ECO:0000259" key="10">
    <source>
        <dbReference type="Pfam" id="PF07393"/>
    </source>
</evidence>
<evidence type="ECO:0000313" key="12">
    <source>
        <dbReference type="EMBL" id="TIA85596.1"/>
    </source>
</evidence>
<dbReference type="Proteomes" id="UP000310189">
    <property type="component" value="Unassembled WGS sequence"/>
</dbReference>
<organism evidence="12 13">
    <name type="scientific">Wallemia hederae</name>
    <dbReference type="NCBI Taxonomy" id="1540922"/>
    <lineage>
        <taxon>Eukaryota</taxon>
        <taxon>Fungi</taxon>
        <taxon>Dikarya</taxon>
        <taxon>Basidiomycota</taxon>
        <taxon>Wallemiomycotina</taxon>
        <taxon>Wallemiomycetes</taxon>
        <taxon>Wallemiales</taxon>
        <taxon>Wallemiaceae</taxon>
        <taxon>Wallemia</taxon>
    </lineage>
</organism>
<reference evidence="12 13" key="1">
    <citation type="submission" date="2019-03" db="EMBL/GenBank/DDBJ databases">
        <title>Sequencing 23 genomes of Wallemia ichthyophaga.</title>
        <authorList>
            <person name="Gostincar C."/>
        </authorList>
    </citation>
    <scope>NUCLEOTIDE SEQUENCE [LARGE SCALE GENOMIC DNA]</scope>
    <source>
        <strain evidence="12 13">EXF-5753</strain>
    </source>
</reference>
<comment type="similarity">
    <text evidence="3">Belongs to the SEC10 family.</text>
</comment>
<feature type="compositionally biased region" description="Acidic residues" evidence="8">
    <location>
        <begin position="1104"/>
        <end position="1141"/>
    </location>
</feature>
<evidence type="ECO:0000256" key="8">
    <source>
        <dbReference type="SAM" id="MobiDB-lite"/>
    </source>
</evidence>
<feature type="compositionally biased region" description="Basic residues" evidence="8">
    <location>
        <begin position="1180"/>
        <end position="1199"/>
    </location>
</feature>
<feature type="domain" description="Exocyst complex component Sec10 N-terminal" evidence="11">
    <location>
        <begin position="28"/>
        <end position="140"/>
    </location>
</feature>
<evidence type="ECO:0000256" key="3">
    <source>
        <dbReference type="ARBA" id="ARBA00006572"/>
    </source>
</evidence>
<evidence type="ECO:0000259" key="11">
    <source>
        <dbReference type="Pfam" id="PF20667"/>
    </source>
</evidence>
<dbReference type="GO" id="GO:0000145">
    <property type="term" value="C:exocyst"/>
    <property type="evidence" value="ECO:0007669"/>
    <property type="project" value="TreeGrafter"/>
</dbReference>
<dbReference type="InterPro" id="IPR048625">
    <property type="entry name" value="Sec10_N"/>
</dbReference>
<dbReference type="FunFam" id="3.30.390.110:FF:000001">
    <property type="entry name" value="Protein MAK16 homolog"/>
    <property type="match status" value="1"/>
</dbReference>
<comment type="caution">
    <text evidence="12">The sequence shown here is derived from an EMBL/GenBank/DDBJ whole genome shotgun (WGS) entry which is preliminary data.</text>
</comment>
<feature type="region of interest" description="Disordered" evidence="8">
    <location>
        <begin position="1103"/>
        <end position="1220"/>
    </location>
</feature>
<accession>A0A4T0FFV4</accession>
<keyword evidence="13" id="KW-1185">Reference proteome</keyword>
<dbReference type="Gene3D" id="3.30.390.110">
    <property type="match status" value="1"/>
</dbReference>
<evidence type="ECO:0000256" key="1">
    <source>
        <dbReference type="ARBA" id="ARBA00004123"/>
    </source>
</evidence>
<dbReference type="Pfam" id="PF04874">
    <property type="entry name" value="Mak16"/>
    <property type="match status" value="1"/>
</dbReference>
<evidence type="ECO:0000256" key="6">
    <source>
        <dbReference type="ARBA" id="ARBA00023054"/>
    </source>
</evidence>
<dbReference type="GO" id="GO:0006887">
    <property type="term" value="P:exocytosis"/>
    <property type="evidence" value="ECO:0007669"/>
    <property type="project" value="UniProtKB-KW"/>
</dbReference>
<feature type="compositionally biased region" description="Acidic residues" evidence="8">
    <location>
        <begin position="1148"/>
        <end position="1176"/>
    </location>
</feature>
<feature type="compositionally biased region" description="Basic and acidic residues" evidence="8">
    <location>
        <begin position="1211"/>
        <end position="1220"/>
    </location>
</feature>
<evidence type="ECO:0000256" key="7">
    <source>
        <dbReference type="ARBA" id="ARBA00023242"/>
    </source>
</evidence>
<evidence type="ECO:0000313" key="13">
    <source>
        <dbReference type="Proteomes" id="UP000310189"/>
    </source>
</evidence>
<dbReference type="Pfam" id="PF07393">
    <property type="entry name" value="Sec10_HB"/>
    <property type="match status" value="1"/>
</dbReference>
<proteinExistence type="inferred from homology"/>
<feature type="compositionally biased region" description="Basic and acidic residues" evidence="8">
    <location>
        <begin position="811"/>
        <end position="820"/>
    </location>
</feature>
<comment type="subcellular location">
    <subcellularLocation>
        <location evidence="1">Nucleus</location>
    </subcellularLocation>
</comment>
<dbReference type="GO" id="GO:0042273">
    <property type="term" value="P:ribosomal large subunit biogenesis"/>
    <property type="evidence" value="ECO:0007669"/>
    <property type="project" value="UniProtKB-ARBA"/>
</dbReference>
<dbReference type="AlphaFoldDB" id="A0A4T0FFV4"/>
<keyword evidence="5" id="KW-0268">Exocytosis</keyword>
<keyword evidence="6" id="KW-0175">Coiled coil</keyword>
<name>A0A4T0FFV4_9BASI</name>
<dbReference type="OrthoDB" id="125856at2759"/>
<dbReference type="InterPro" id="IPR009976">
    <property type="entry name" value="Sec10-like"/>
</dbReference>
<comment type="similarity">
    <text evidence="2">Belongs to the MAK16 family.</text>
</comment>
<keyword evidence="4" id="KW-0813">Transport</keyword>